<dbReference type="AlphaFoldDB" id="A0A1Y2IL47"/>
<accession>A0A1Y2IL47</accession>
<reference evidence="2 3" key="1">
    <citation type="journal article" date="2015" name="Biotechnol. Biofuels">
        <title>Enhanced degradation of softwood versus hardwood by the white-rot fungus Pycnoporus coccineus.</title>
        <authorList>
            <person name="Couturier M."/>
            <person name="Navarro D."/>
            <person name="Chevret D."/>
            <person name="Henrissat B."/>
            <person name="Piumi F."/>
            <person name="Ruiz-Duenas F.J."/>
            <person name="Martinez A.T."/>
            <person name="Grigoriev I.V."/>
            <person name="Riley R."/>
            <person name="Lipzen A."/>
            <person name="Berrin J.G."/>
            <person name="Master E.R."/>
            <person name="Rosso M.N."/>
        </authorList>
    </citation>
    <scope>NUCLEOTIDE SEQUENCE [LARGE SCALE GENOMIC DNA]</scope>
    <source>
        <strain evidence="2 3">BRFM310</strain>
    </source>
</reference>
<organism evidence="2 3">
    <name type="scientific">Trametes coccinea (strain BRFM310)</name>
    <name type="common">Pycnoporus coccineus</name>
    <dbReference type="NCBI Taxonomy" id="1353009"/>
    <lineage>
        <taxon>Eukaryota</taxon>
        <taxon>Fungi</taxon>
        <taxon>Dikarya</taxon>
        <taxon>Basidiomycota</taxon>
        <taxon>Agaricomycotina</taxon>
        <taxon>Agaricomycetes</taxon>
        <taxon>Polyporales</taxon>
        <taxon>Polyporaceae</taxon>
        <taxon>Trametes</taxon>
    </lineage>
</organism>
<evidence type="ECO:0000313" key="3">
    <source>
        <dbReference type="Proteomes" id="UP000193067"/>
    </source>
</evidence>
<protein>
    <submittedName>
        <fullName evidence="2">Uncharacterized protein</fullName>
    </submittedName>
</protein>
<feature type="region of interest" description="Disordered" evidence="1">
    <location>
        <begin position="98"/>
        <end position="140"/>
    </location>
</feature>
<feature type="compositionally biased region" description="Basic and acidic residues" evidence="1">
    <location>
        <begin position="107"/>
        <end position="136"/>
    </location>
</feature>
<dbReference type="Proteomes" id="UP000193067">
    <property type="component" value="Unassembled WGS sequence"/>
</dbReference>
<sequence>MPELRRSPGNPMHSVIAASDVLFNINVPHNCRDGGCSAKGRRAVRQERQDTNISVPVIEHADDCLYILNTHALHHAALVRKALPRYLTAPLPYITDREASHKQTATDLRKTHDARRRRDADARQARKAKTDAEKARTNPGEACASAVATTVGDSVPRTARTGHSCAAGEDLGVSAAADIVTMERNNTQGPGAAVVDAERVDAEMVDAEQLPRPI</sequence>
<evidence type="ECO:0000313" key="2">
    <source>
        <dbReference type="EMBL" id="OSD01847.1"/>
    </source>
</evidence>
<dbReference type="STRING" id="1353009.A0A1Y2IL47"/>
<dbReference type="EMBL" id="KZ084108">
    <property type="protein sequence ID" value="OSD01847.1"/>
    <property type="molecule type" value="Genomic_DNA"/>
</dbReference>
<gene>
    <name evidence="2" type="ORF">PYCCODRAFT_1425566</name>
</gene>
<name>A0A1Y2IL47_TRAC3</name>
<keyword evidence="3" id="KW-1185">Reference proteome</keyword>
<proteinExistence type="predicted"/>
<dbReference type="OrthoDB" id="2753243at2759"/>
<evidence type="ECO:0000256" key="1">
    <source>
        <dbReference type="SAM" id="MobiDB-lite"/>
    </source>
</evidence>